<dbReference type="Pfam" id="PF00583">
    <property type="entry name" value="Acetyltransf_1"/>
    <property type="match status" value="1"/>
</dbReference>
<gene>
    <name evidence="4" type="ORF">OBE_04204</name>
</gene>
<dbReference type="PANTHER" id="PTHR43420">
    <property type="entry name" value="ACETYLTRANSFERASE"/>
    <property type="match status" value="1"/>
</dbReference>
<protein>
    <submittedName>
        <fullName evidence="4">Acetyltransferase, GNAT family</fullName>
    </submittedName>
</protein>
<dbReference type="InterPro" id="IPR016181">
    <property type="entry name" value="Acyl_CoA_acyltransferase"/>
</dbReference>
<dbReference type="EMBL" id="AJWZ01002841">
    <property type="protein sequence ID" value="EKC69847.1"/>
    <property type="molecule type" value="Genomic_DNA"/>
</dbReference>
<proteinExistence type="predicted"/>
<evidence type="ECO:0000256" key="2">
    <source>
        <dbReference type="ARBA" id="ARBA00023315"/>
    </source>
</evidence>
<evidence type="ECO:0000256" key="1">
    <source>
        <dbReference type="ARBA" id="ARBA00022679"/>
    </source>
</evidence>
<dbReference type="AlphaFoldDB" id="K1T9I6"/>
<dbReference type="PROSITE" id="PS51186">
    <property type="entry name" value="GNAT"/>
    <property type="match status" value="1"/>
</dbReference>
<name>K1T9I6_9ZZZZ</name>
<dbReference type="CDD" id="cd04301">
    <property type="entry name" value="NAT_SF"/>
    <property type="match status" value="1"/>
</dbReference>
<organism evidence="4">
    <name type="scientific">human gut metagenome</name>
    <dbReference type="NCBI Taxonomy" id="408170"/>
    <lineage>
        <taxon>unclassified sequences</taxon>
        <taxon>metagenomes</taxon>
        <taxon>organismal metagenomes</taxon>
    </lineage>
</organism>
<evidence type="ECO:0000313" key="4">
    <source>
        <dbReference type="EMBL" id="EKC69847.1"/>
    </source>
</evidence>
<comment type="caution">
    <text evidence="4">The sequence shown here is derived from an EMBL/GenBank/DDBJ whole genome shotgun (WGS) entry which is preliminary data.</text>
</comment>
<feature type="domain" description="N-acetyltransferase" evidence="3">
    <location>
        <begin position="1"/>
        <end position="111"/>
    </location>
</feature>
<keyword evidence="2" id="KW-0012">Acyltransferase</keyword>
<dbReference type="PANTHER" id="PTHR43420:SF44">
    <property type="entry name" value="ACETYLTRANSFERASE YPEA"/>
    <property type="match status" value="1"/>
</dbReference>
<sequence>MLKRRGFNPALSFGAFYDDNIVAFTFNGIGKYYNGKLTAYDTGTGTRKEFRGQGLAKRIFTHSMPFLKNAGIENYLLEVLQHNKRALKIYESLGFEILREFNFFTQKKQLVS</sequence>
<dbReference type="InterPro" id="IPR000182">
    <property type="entry name" value="GNAT_dom"/>
</dbReference>
<dbReference type="Gene3D" id="3.40.630.30">
    <property type="match status" value="1"/>
</dbReference>
<dbReference type="InterPro" id="IPR050680">
    <property type="entry name" value="YpeA/RimI_acetyltransf"/>
</dbReference>
<accession>K1T9I6</accession>
<reference evidence="4" key="1">
    <citation type="journal article" date="2013" name="Environ. Microbiol.">
        <title>Microbiota from the distal guts of lean and obese adolescents exhibit partial functional redundancy besides clear differences in community structure.</title>
        <authorList>
            <person name="Ferrer M."/>
            <person name="Ruiz A."/>
            <person name="Lanza F."/>
            <person name="Haange S.B."/>
            <person name="Oberbach A."/>
            <person name="Till H."/>
            <person name="Bargiela R."/>
            <person name="Campoy C."/>
            <person name="Segura M.T."/>
            <person name="Richter M."/>
            <person name="von Bergen M."/>
            <person name="Seifert J."/>
            <person name="Suarez A."/>
        </authorList>
    </citation>
    <scope>NUCLEOTIDE SEQUENCE</scope>
</reference>
<dbReference type="GO" id="GO:0016747">
    <property type="term" value="F:acyltransferase activity, transferring groups other than amino-acyl groups"/>
    <property type="evidence" value="ECO:0007669"/>
    <property type="project" value="InterPro"/>
</dbReference>
<keyword evidence="1 4" id="KW-0808">Transferase</keyword>
<evidence type="ECO:0000259" key="3">
    <source>
        <dbReference type="PROSITE" id="PS51186"/>
    </source>
</evidence>
<dbReference type="SUPFAM" id="SSF55729">
    <property type="entry name" value="Acyl-CoA N-acyltransferases (Nat)"/>
    <property type="match status" value="1"/>
</dbReference>